<dbReference type="Proteomes" id="UP000092666">
    <property type="component" value="Unassembled WGS sequence"/>
</dbReference>
<evidence type="ECO:0000256" key="5">
    <source>
        <dbReference type="ARBA" id="ARBA00022989"/>
    </source>
</evidence>
<dbReference type="NCBIfam" id="TIGR00879">
    <property type="entry name" value="SP"/>
    <property type="match status" value="1"/>
</dbReference>
<evidence type="ECO:0000313" key="12">
    <source>
        <dbReference type="Proteomes" id="UP000092666"/>
    </source>
</evidence>
<name>A0A1B9GHN3_9TREE</name>
<dbReference type="Gene3D" id="1.20.1250.20">
    <property type="entry name" value="MFS general substrate transporter like domains"/>
    <property type="match status" value="1"/>
</dbReference>
<keyword evidence="6 9" id="KW-0472">Membrane</keyword>
<dbReference type="GO" id="GO:0005351">
    <property type="term" value="F:carbohydrate:proton symporter activity"/>
    <property type="evidence" value="ECO:0007669"/>
    <property type="project" value="TreeGrafter"/>
</dbReference>
<feature type="transmembrane region" description="Helical" evidence="9">
    <location>
        <begin position="361"/>
        <end position="384"/>
    </location>
</feature>
<dbReference type="InterPro" id="IPR036259">
    <property type="entry name" value="MFS_trans_sf"/>
</dbReference>
<keyword evidence="3 8" id="KW-0813">Transport</keyword>
<evidence type="ECO:0000256" key="2">
    <source>
        <dbReference type="ARBA" id="ARBA00010992"/>
    </source>
</evidence>
<feature type="transmembrane region" description="Helical" evidence="9">
    <location>
        <begin position="123"/>
        <end position="146"/>
    </location>
</feature>
<evidence type="ECO:0000313" key="11">
    <source>
        <dbReference type="EMBL" id="OCF30516.1"/>
    </source>
</evidence>
<feature type="transmembrane region" description="Helical" evidence="9">
    <location>
        <begin position="180"/>
        <end position="202"/>
    </location>
</feature>
<keyword evidence="12" id="KW-1185">Reference proteome</keyword>
<dbReference type="GO" id="GO:0016020">
    <property type="term" value="C:membrane"/>
    <property type="evidence" value="ECO:0007669"/>
    <property type="project" value="UniProtKB-SubCell"/>
</dbReference>
<dbReference type="AlphaFoldDB" id="A0A1B9GHN3"/>
<dbReference type="InterPro" id="IPR003663">
    <property type="entry name" value="Sugar/inositol_transpt"/>
</dbReference>
<organism evidence="11 12">
    <name type="scientific">Kwoniella heveanensis BCC8398</name>
    <dbReference type="NCBI Taxonomy" id="1296120"/>
    <lineage>
        <taxon>Eukaryota</taxon>
        <taxon>Fungi</taxon>
        <taxon>Dikarya</taxon>
        <taxon>Basidiomycota</taxon>
        <taxon>Agaricomycotina</taxon>
        <taxon>Tremellomycetes</taxon>
        <taxon>Tremellales</taxon>
        <taxon>Cryptococcaceae</taxon>
        <taxon>Kwoniella</taxon>
    </lineage>
</organism>
<proteinExistence type="inferred from homology"/>
<reference evidence="11 12" key="1">
    <citation type="submission" date="2013-07" db="EMBL/GenBank/DDBJ databases">
        <title>The Genome Sequence of Cryptococcus heveanensis BCC8398.</title>
        <authorList>
            <consortium name="The Broad Institute Genome Sequencing Platform"/>
            <person name="Cuomo C."/>
            <person name="Litvintseva A."/>
            <person name="Chen Y."/>
            <person name="Heitman J."/>
            <person name="Sun S."/>
            <person name="Springer D."/>
            <person name="Dromer F."/>
            <person name="Young S.K."/>
            <person name="Zeng Q."/>
            <person name="Gargeya S."/>
            <person name="Fitzgerald M."/>
            <person name="Abouelleil A."/>
            <person name="Alvarado L."/>
            <person name="Berlin A.M."/>
            <person name="Chapman S.B."/>
            <person name="Dewar J."/>
            <person name="Goldberg J."/>
            <person name="Griggs A."/>
            <person name="Gujja S."/>
            <person name="Hansen M."/>
            <person name="Howarth C."/>
            <person name="Imamovic A."/>
            <person name="Larimer J."/>
            <person name="McCowan C."/>
            <person name="Murphy C."/>
            <person name="Pearson M."/>
            <person name="Priest M."/>
            <person name="Roberts A."/>
            <person name="Saif S."/>
            <person name="Shea T."/>
            <person name="Sykes S."/>
            <person name="Wortman J."/>
            <person name="Nusbaum C."/>
            <person name="Birren B."/>
        </authorList>
    </citation>
    <scope>NUCLEOTIDE SEQUENCE [LARGE SCALE GENOMIC DNA]</scope>
    <source>
        <strain evidence="11 12">BCC8398</strain>
    </source>
</reference>
<keyword evidence="5 9" id="KW-1133">Transmembrane helix</keyword>
<dbReference type="InterPro" id="IPR050360">
    <property type="entry name" value="MFS_Sugar_Transporters"/>
</dbReference>
<feature type="transmembrane region" description="Helical" evidence="9">
    <location>
        <begin position="214"/>
        <end position="231"/>
    </location>
</feature>
<feature type="transmembrane region" description="Helical" evidence="9">
    <location>
        <begin position="459"/>
        <end position="480"/>
    </location>
</feature>
<evidence type="ECO:0000256" key="3">
    <source>
        <dbReference type="ARBA" id="ARBA00022448"/>
    </source>
</evidence>
<feature type="transmembrane region" description="Helical" evidence="9">
    <location>
        <begin position="334"/>
        <end position="355"/>
    </location>
</feature>
<evidence type="ECO:0000259" key="10">
    <source>
        <dbReference type="PROSITE" id="PS50850"/>
    </source>
</evidence>
<accession>A0A1B9GHN3</accession>
<dbReference type="PROSITE" id="PS50850">
    <property type="entry name" value="MFS"/>
    <property type="match status" value="1"/>
</dbReference>
<dbReference type="SUPFAM" id="SSF103473">
    <property type="entry name" value="MFS general substrate transporter"/>
    <property type="match status" value="1"/>
</dbReference>
<feature type="transmembrane region" description="Helical" evidence="9">
    <location>
        <begin position="396"/>
        <end position="417"/>
    </location>
</feature>
<sequence length="542" mass="60307">MTVDSAAVLADPDIRTRAIRYRAWDEKVTSKAGYFKYKAGSWWSLILSFALVMDGFYAITISSFYGQRQFQDRFGEVLSPGQPKAISAAWQSGLNNGSSVGSIIGLVITSWAADKYGVRPCMLFFFLWLIAMNFISVFAVNLPMLLVGNTLASIGTGSFQTLTTTYASEVVPTVLRPYTTAWVCCAWGVGLTLSAGVIRACLGLTGDWAWRLPFALQWIWPPVLFVVTWFAPESPWNAIRRGRIDQARDALRRLMSNPTEEEVDDNLAFIQHTSAMEKATTASSTWWQCFKGTNLRRTEINIFTWVIQIFCGNGIVGYAVVFLQAAGFDEDQAFNLNIAIFACQIVGGVLSWWFMAKLGRATLYIGGQAGMFVCLVTIGVLGFVKQTDPVSLAIGILLIVSTLINLTTTGPVCYPIVAETPSGPLRNKTITIGRTGYLIAQILNNILTPRMISATEWNWAAKTGLFFAGTNLLLNIWSWFRLPETKGRTFGEIDLLFEHKVPARKFKYTKVDQFADHEVSRHIEDHPIHADDKADLQMVEKV</sequence>
<dbReference type="PANTHER" id="PTHR48022:SF53">
    <property type="entry name" value="ALPHA-GLUCOSIDE TRANSPORTER, PUTATIVE (AFU_ORTHOLOGUE AFUA_3G01700)-RELATED"/>
    <property type="match status" value="1"/>
</dbReference>
<comment type="similarity">
    <text evidence="2 8">Belongs to the major facilitator superfamily. Sugar transporter (TC 2.A.1.1) family.</text>
</comment>
<evidence type="ECO:0000256" key="9">
    <source>
        <dbReference type="SAM" id="Phobius"/>
    </source>
</evidence>
<evidence type="ECO:0000256" key="7">
    <source>
        <dbReference type="ARBA" id="ARBA00049119"/>
    </source>
</evidence>
<comment type="catalytic activity">
    <reaction evidence="7">
        <text>myo-inositol(out) + H(+)(out) = myo-inositol(in) + H(+)(in)</text>
        <dbReference type="Rhea" id="RHEA:60364"/>
        <dbReference type="ChEBI" id="CHEBI:15378"/>
        <dbReference type="ChEBI" id="CHEBI:17268"/>
    </reaction>
</comment>
<dbReference type="Pfam" id="PF00083">
    <property type="entry name" value="Sugar_tr"/>
    <property type="match status" value="1"/>
</dbReference>
<protein>
    <recommendedName>
        <fullName evidence="10">Major facilitator superfamily (MFS) profile domain-containing protein</fullName>
    </recommendedName>
</protein>
<evidence type="ECO:0000256" key="4">
    <source>
        <dbReference type="ARBA" id="ARBA00022692"/>
    </source>
</evidence>
<reference evidence="12" key="2">
    <citation type="submission" date="2013-12" db="EMBL/GenBank/DDBJ databases">
        <title>Evolution of pathogenesis and genome organization in the Tremellales.</title>
        <authorList>
            <person name="Cuomo C."/>
            <person name="Litvintseva A."/>
            <person name="Heitman J."/>
            <person name="Chen Y."/>
            <person name="Sun S."/>
            <person name="Springer D."/>
            <person name="Dromer F."/>
            <person name="Young S."/>
            <person name="Zeng Q."/>
            <person name="Chapman S."/>
            <person name="Gujja S."/>
            <person name="Saif S."/>
            <person name="Birren B."/>
        </authorList>
    </citation>
    <scope>NUCLEOTIDE SEQUENCE [LARGE SCALE GENOMIC DNA]</scope>
    <source>
        <strain evidence="12">BCC8398</strain>
    </source>
</reference>
<dbReference type="OrthoDB" id="6612291at2759"/>
<dbReference type="InterPro" id="IPR020846">
    <property type="entry name" value="MFS_dom"/>
</dbReference>
<evidence type="ECO:0000256" key="8">
    <source>
        <dbReference type="RuleBase" id="RU003346"/>
    </source>
</evidence>
<feature type="domain" description="Major facilitator superfamily (MFS) profile" evidence="10">
    <location>
        <begin position="43"/>
        <end position="486"/>
    </location>
</feature>
<keyword evidence="4 9" id="KW-0812">Transmembrane</keyword>
<dbReference type="FunFam" id="1.20.1250.20:FF:000078">
    <property type="entry name" value="MFS maltose transporter, putative"/>
    <property type="match status" value="1"/>
</dbReference>
<feature type="transmembrane region" description="Helical" evidence="9">
    <location>
        <begin position="42"/>
        <end position="65"/>
    </location>
</feature>
<gene>
    <name evidence="11" type="ORF">I316_07844</name>
</gene>
<feature type="transmembrane region" description="Helical" evidence="9">
    <location>
        <begin position="302"/>
        <end position="322"/>
    </location>
</feature>
<evidence type="ECO:0000256" key="6">
    <source>
        <dbReference type="ARBA" id="ARBA00023136"/>
    </source>
</evidence>
<dbReference type="EMBL" id="KV700148">
    <property type="protein sequence ID" value="OCF30516.1"/>
    <property type="molecule type" value="Genomic_DNA"/>
</dbReference>
<evidence type="ECO:0000256" key="1">
    <source>
        <dbReference type="ARBA" id="ARBA00004141"/>
    </source>
</evidence>
<dbReference type="PANTHER" id="PTHR48022">
    <property type="entry name" value="PLASTIDIC GLUCOSE TRANSPORTER 4"/>
    <property type="match status" value="1"/>
</dbReference>
<dbReference type="InterPro" id="IPR005828">
    <property type="entry name" value="MFS_sugar_transport-like"/>
</dbReference>
<comment type="subcellular location">
    <subcellularLocation>
        <location evidence="1">Membrane</location>
        <topology evidence="1">Multi-pass membrane protein</topology>
    </subcellularLocation>
</comment>